<evidence type="ECO:0000256" key="4">
    <source>
        <dbReference type="ARBA" id="ARBA00011738"/>
    </source>
</evidence>
<dbReference type="Pfam" id="PF02882">
    <property type="entry name" value="THF_DHG_CYH_C"/>
    <property type="match status" value="1"/>
</dbReference>
<keyword evidence="7" id="KW-0436">Ligase</keyword>
<dbReference type="UniPathway" id="UPA00193"/>
<dbReference type="Proteomes" id="UP000637704">
    <property type="component" value="Unassembled WGS sequence"/>
</dbReference>
<dbReference type="GO" id="GO:0005524">
    <property type="term" value="F:ATP binding"/>
    <property type="evidence" value="ECO:0007669"/>
    <property type="project" value="UniProtKB-KW"/>
</dbReference>
<dbReference type="InterPro" id="IPR000672">
    <property type="entry name" value="THF_DH/CycHdrlase"/>
</dbReference>
<keyword evidence="6" id="KW-0554">One-carbon metabolism</keyword>
<dbReference type="CDD" id="cd00477">
    <property type="entry name" value="FTHFS"/>
    <property type="match status" value="1"/>
</dbReference>
<dbReference type="HAMAP" id="MF_01543">
    <property type="entry name" value="FTHFS"/>
    <property type="match status" value="1"/>
</dbReference>
<dbReference type="Gene3D" id="3.40.50.720">
    <property type="entry name" value="NAD(P)-binding Rossmann-like Domain"/>
    <property type="match status" value="1"/>
</dbReference>
<dbReference type="PANTHER" id="PTHR48099">
    <property type="entry name" value="C-1-TETRAHYDROFOLATE SYNTHASE, CYTOPLASMIC-RELATED"/>
    <property type="match status" value="1"/>
</dbReference>
<proteinExistence type="inferred from homology"/>
<dbReference type="GO" id="GO:0035999">
    <property type="term" value="P:tetrahydrofolate interconversion"/>
    <property type="evidence" value="ECO:0007669"/>
    <property type="project" value="UniProtKB-UniPathway"/>
</dbReference>
<evidence type="ECO:0000256" key="7">
    <source>
        <dbReference type="ARBA" id="ARBA00022598"/>
    </source>
</evidence>
<dbReference type="InterPro" id="IPR027417">
    <property type="entry name" value="P-loop_NTPase"/>
</dbReference>
<protein>
    <recommendedName>
        <fullName evidence="5">formate--tetrahydrofolate ligase</fullName>
        <ecNumber evidence="5">6.3.4.3</ecNumber>
    </recommendedName>
</protein>
<dbReference type="FunFam" id="3.40.50.300:FF:000556">
    <property type="entry name" value="Methylenetetrahydrofolate dehydrogenase (NADP+ dependent) 1 like"/>
    <property type="match status" value="1"/>
</dbReference>
<dbReference type="FunFam" id="1.10.8.770:FF:000001">
    <property type="entry name" value="Methylenetetrahydrofolate dehydrogenase (NADP+ dependent) 1 like"/>
    <property type="match status" value="1"/>
</dbReference>
<evidence type="ECO:0000256" key="8">
    <source>
        <dbReference type="ARBA" id="ARBA00022741"/>
    </source>
</evidence>
<dbReference type="Gene3D" id="3.40.50.300">
    <property type="entry name" value="P-loop containing nucleotide triphosphate hydrolases"/>
    <property type="match status" value="2"/>
</dbReference>
<dbReference type="FunFam" id="3.40.50.300:FF:000627">
    <property type="entry name" value="Methylenetetrahydrofolate dehydrogenase (NADP+ dependent) 1 like"/>
    <property type="match status" value="1"/>
</dbReference>
<comment type="similarity">
    <text evidence="3">In the C-terminal section; belongs to the formate--tetrahydrofolate ligase family.</text>
</comment>
<dbReference type="AlphaFoldDB" id="A0A851Y1M0"/>
<sequence length="831" mass="89319">IVNEILRLNEDPNVQGLALDLPESLYSSKVLNAVKPEKDVDGLSSVNLGRLVHGDAYNCLVPPTACAVMELLEDLGGKTVLLVGASGAVGAALQCMLQREGAVTVSCQWKAPQLQTKLHHADVVVVGSTKPDDVPVSWIKPGTTIISCSCDLLSEKHNYGQQDSHAAENAVGSLAIAMRMQNMVKTTERWIQSQQYRKWDLRCLKLQPLSPVPSDIEISRAQSPKAVDVLAKEIGLLTDEIEIYGQTKAKVRLSLLKRLKDQPDGKYVLVAGITPTPLGEGKSTVTIGLVQALTAHLNINSFACLRQPSQGPTFGVKGGAAGGGYAQVIPMEEFNLHLTGDIHAITAANNLLAAAIDARILHENAQSDKALYNRLVPVVNGMRGFSAIQLARLRRLGINKTDPGTLTEEEVSKFARLDIDPSTITWQRVVDTNDRFLRKITVGQANTEKGFVRQAQFDIAVASEIMAILALTTSLQDMKERLGKMVVANDKKGEPVTAEDLGVTGALAVLMKDAIKPTLMQTLEGTPVFVHAGPFANIAHGNSSILADKIALKLVGEKGFVVTEAGFGADIGMEKFFNIKCRASGLVPSVVVLVATVRALKMHGGGPNVTAGAPLKKEYTEENLQLVADGCCNLQKQIQIAQLFGVPVVVAVNIFKTDSAAEVDLVCKIAKQSGAFDAVPCNHWSAGGRGAVKLAQAVEKAAKQKTSFKYLYSLELPIVEKIRIIAQKVYGAQDIELSPAAQSQVDRYTWQGFGNLPICMAKTHLSLSHQPERKGVPTGFILPISDVRASIGAGFIYPLVGTMSTMPGLPTRPCFYDIDLDPITEQVKGLF</sequence>
<dbReference type="PANTHER" id="PTHR48099:SF12">
    <property type="entry name" value="MONOFUNCTIONAL C1-TETRAHYDROFOLATE SYNTHASE, MITOCHONDRIAL"/>
    <property type="match status" value="1"/>
</dbReference>
<comment type="caution">
    <text evidence="11">The sequence shown here is derived from an EMBL/GenBank/DDBJ whole genome shotgun (WGS) entry which is preliminary data.</text>
</comment>
<evidence type="ECO:0000256" key="5">
    <source>
        <dbReference type="ARBA" id="ARBA00012295"/>
    </source>
</evidence>
<dbReference type="SUPFAM" id="SSF53223">
    <property type="entry name" value="Aminoacid dehydrogenase-like, N-terminal domain"/>
    <property type="match status" value="1"/>
</dbReference>
<dbReference type="InterPro" id="IPR000559">
    <property type="entry name" value="Formate_THF_ligase"/>
</dbReference>
<accession>A0A851Y1M0</accession>
<keyword evidence="9" id="KW-0067">ATP-binding</keyword>
<keyword evidence="12" id="KW-1185">Reference proteome</keyword>
<dbReference type="EMBL" id="WBNI01000351">
    <property type="protein sequence ID" value="NXD67100.1"/>
    <property type="molecule type" value="Genomic_DNA"/>
</dbReference>
<feature type="domain" description="Tetrahydrofolate dehydrogenase/cyclohydrolase NAD(P)-binding" evidence="10">
    <location>
        <begin position="62"/>
        <end position="188"/>
    </location>
</feature>
<evidence type="ECO:0000256" key="9">
    <source>
        <dbReference type="ARBA" id="ARBA00022840"/>
    </source>
</evidence>
<dbReference type="PROSITE" id="PS00722">
    <property type="entry name" value="FTHFS_2"/>
    <property type="match status" value="1"/>
</dbReference>
<dbReference type="GO" id="GO:0005829">
    <property type="term" value="C:cytosol"/>
    <property type="evidence" value="ECO:0007669"/>
    <property type="project" value="TreeGrafter"/>
</dbReference>
<reference evidence="11" key="1">
    <citation type="submission" date="2019-09" db="EMBL/GenBank/DDBJ databases">
        <title>Bird 10,000 Genomes (B10K) Project - Family phase.</title>
        <authorList>
            <person name="Zhang G."/>
        </authorList>
    </citation>
    <scope>NUCLEOTIDE SEQUENCE</scope>
    <source>
        <strain evidence="11">B10K-DU-025-06</strain>
        <tissue evidence="11">Mixed tissue sample</tissue>
    </source>
</reference>
<name>A0A851Y1M0_EOLRO</name>
<dbReference type="PROSITE" id="PS00721">
    <property type="entry name" value="FTHFS_1"/>
    <property type="match status" value="1"/>
</dbReference>
<dbReference type="GO" id="GO:0046394">
    <property type="term" value="P:carboxylic acid biosynthetic process"/>
    <property type="evidence" value="ECO:0007669"/>
    <property type="project" value="UniProtKB-ARBA"/>
</dbReference>
<dbReference type="GO" id="GO:0004329">
    <property type="term" value="F:formate-tetrahydrofolate ligase activity"/>
    <property type="evidence" value="ECO:0007669"/>
    <property type="project" value="UniProtKB-EC"/>
</dbReference>
<dbReference type="Gene3D" id="3.10.410.10">
    <property type="entry name" value="Formyltetrahydrofolate synthetase, domain 3"/>
    <property type="match status" value="1"/>
</dbReference>
<evidence type="ECO:0000259" key="10">
    <source>
        <dbReference type="Pfam" id="PF02882"/>
    </source>
</evidence>
<evidence type="ECO:0000256" key="2">
    <source>
        <dbReference type="ARBA" id="ARBA00005559"/>
    </source>
</evidence>
<dbReference type="InterPro" id="IPR020631">
    <property type="entry name" value="THF_DH/CycHdrlase_NAD-bd_dom"/>
</dbReference>
<dbReference type="InterPro" id="IPR036291">
    <property type="entry name" value="NAD(P)-bd_dom_sf"/>
</dbReference>
<dbReference type="GO" id="GO:0004488">
    <property type="term" value="F:methylenetetrahydrofolate dehydrogenase (NADP+) activity"/>
    <property type="evidence" value="ECO:0007669"/>
    <property type="project" value="InterPro"/>
</dbReference>
<comment type="pathway">
    <text evidence="1">One-carbon metabolism; tetrahydrofolate interconversion.</text>
</comment>
<evidence type="ECO:0000256" key="6">
    <source>
        <dbReference type="ARBA" id="ARBA00022563"/>
    </source>
</evidence>
<dbReference type="SUPFAM" id="SSF51735">
    <property type="entry name" value="NAD(P)-binding Rossmann-fold domains"/>
    <property type="match status" value="1"/>
</dbReference>
<feature type="non-terminal residue" evidence="11">
    <location>
        <position position="831"/>
    </location>
</feature>
<keyword evidence="8" id="KW-0547">Nucleotide-binding</keyword>
<dbReference type="SUPFAM" id="SSF52540">
    <property type="entry name" value="P-loop containing nucleoside triphosphate hydrolases"/>
    <property type="match status" value="1"/>
</dbReference>
<dbReference type="GO" id="GO:0005739">
    <property type="term" value="C:mitochondrion"/>
    <property type="evidence" value="ECO:0007669"/>
    <property type="project" value="TreeGrafter"/>
</dbReference>
<evidence type="ECO:0000313" key="11">
    <source>
        <dbReference type="EMBL" id="NXD67100.1"/>
    </source>
</evidence>
<dbReference type="InterPro" id="IPR046346">
    <property type="entry name" value="Aminoacid_DH-like_N_sf"/>
</dbReference>
<evidence type="ECO:0000256" key="3">
    <source>
        <dbReference type="ARBA" id="ARBA00006985"/>
    </source>
</evidence>
<evidence type="ECO:0000313" key="12">
    <source>
        <dbReference type="Proteomes" id="UP000637704"/>
    </source>
</evidence>
<organism evidence="11 12">
    <name type="scientific">Eolophus roseicapilla</name>
    <name type="common">Galah cockatoo</name>
    <name type="synonym">Cacatua roseicapilla</name>
    <dbReference type="NCBI Taxonomy" id="176039"/>
    <lineage>
        <taxon>Eukaryota</taxon>
        <taxon>Metazoa</taxon>
        <taxon>Chordata</taxon>
        <taxon>Craniata</taxon>
        <taxon>Vertebrata</taxon>
        <taxon>Euteleostomi</taxon>
        <taxon>Archelosauria</taxon>
        <taxon>Archosauria</taxon>
        <taxon>Dinosauria</taxon>
        <taxon>Saurischia</taxon>
        <taxon>Theropoda</taxon>
        <taxon>Coelurosauria</taxon>
        <taxon>Aves</taxon>
        <taxon>Neognathae</taxon>
        <taxon>Neoaves</taxon>
        <taxon>Telluraves</taxon>
        <taxon>Australaves</taxon>
        <taxon>Psittaciformes</taxon>
        <taxon>Cacatuidae</taxon>
        <taxon>Eolophus</taxon>
    </lineage>
</organism>
<dbReference type="FunFam" id="3.10.410.10:FF:000001">
    <property type="entry name" value="Putative formate--tetrahydrofolate ligase"/>
    <property type="match status" value="1"/>
</dbReference>
<dbReference type="Gene3D" id="3.40.50.10860">
    <property type="entry name" value="Leucine Dehydrogenase, chain A, domain 1"/>
    <property type="match status" value="1"/>
</dbReference>
<dbReference type="PRINTS" id="PR00085">
    <property type="entry name" value="THFDHDRGNASE"/>
</dbReference>
<dbReference type="Gene3D" id="1.10.8.770">
    <property type="match status" value="1"/>
</dbReference>
<dbReference type="EC" id="6.3.4.3" evidence="5"/>
<gene>
    <name evidence="11" type="primary">Mthfd1l</name>
    <name evidence="11" type="ORF">EOLROS_R12329</name>
</gene>
<comment type="subunit">
    <text evidence="4">Homodimer.</text>
</comment>
<dbReference type="InterPro" id="IPR020628">
    <property type="entry name" value="Formate_THF_ligase_CS"/>
</dbReference>
<feature type="non-terminal residue" evidence="11">
    <location>
        <position position="1"/>
    </location>
</feature>
<comment type="similarity">
    <text evidence="2">In the N-terminal section; belongs to the tetrahydrofolate dehydrogenase/cyclohydrolase family.</text>
</comment>
<dbReference type="Pfam" id="PF01268">
    <property type="entry name" value="FTHFS"/>
    <property type="match status" value="1"/>
</dbReference>
<evidence type="ECO:0000256" key="1">
    <source>
        <dbReference type="ARBA" id="ARBA00004777"/>
    </source>
</evidence>